<reference evidence="3" key="1">
    <citation type="submission" date="2014-09" db="EMBL/GenBank/DDBJ databases">
        <authorList>
            <person name="Mudge J."/>
            <person name="Ramaraj T."/>
            <person name="Lindquist I.E."/>
            <person name="Bharti A.K."/>
            <person name="Sundararajan A."/>
            <person name="Cameron C.T."/>
            <person name="Woodward J.E."/>
            <person name="May G.D."/>
            <person name="Brubaker C."/>
            <person name="Broadhvest J."/>
            <person name="Wilkins T.A."/>
        </authorList>
    </citation>
    <scope>NUCLEOTIDE SEQUENCE</scope>
    <source>
        <strain evidence="3">cv. AKA8401</strain>
    </source>
</reference>
<sequence>MRTPELVELSPSSFMGGLHGSLATYIALMCTLSAYPKLYSDVLTGES</sequence>
<evidence type="ECO:0000313" key="3">
    <source>
        <dbReference type="Proteomes" id="UP000032142"/>
    </source>
</evidence>
<protein>
    <submittedName>
        <fullName evidence="2">Uncharacterized protein</fullName>
    </submittedName>
</protein>
<keyword evidence="1" id="KW-1133">Transmembrane helix</keyword>
<dbReference type="EMBL" id="KN440083">
    <property type="protein sequence ID" value="KHG27149.1"/>
    <property type="molecule type" value="Genomic_DNA"/>
</dbReference>
<keyword evidence="1" id="KW-0812">Transmembrane</keyword>
<feature type="transmembrane region" description="Helical" evidence="1">
    <location>
        <begin position="12"/>
        <end position="35"/>
    </location>
</feature>
<dbReference type="Proteomes" id="UP000032142">
    <property type="component" value="Unassembled WGS sequence"/>
</dbReference>
<dbReference type="AlphaFoldDB" id="A0A0B0PRU1"/>
<evidence type="ECO:0000313" key="2">
    <source>
        <dbReference type="EMBL" id="KHG27149.1"/>
    </source>
</evidence>
<gene>
    <name evidence="2" type="ORF">F383_04322</name>
</gene>
<proteinExistence type="predicted"/>
<keyword evidence="3" id="KW-1185">Reference proteome</keyword>
<evidence type="ECO:0000256" key="1">
    <source>
        <dbReference type="SAM" id="Phobius"/>
    </source>
</evidence>
<accession>A0A0B0PRU1</accession>
<name>A0A0B0PRU1_GOSAR</name>
<keyword evidence="1" id="KW-0472">Membrane</keyword>
<organism evidence="2 3">
    <name type="scientific">Gossypium arboreum</name>
    <name type="common">Tree cotton</name>
    <name type="synonym">Gossypium nanking</name>
    <dbReference type="NCBI Taxonomy" id="29729"/>
    <lineage>
        <taxon>Eukaryota</taxon>
        <taxon>Viridiplantae</taxon>
        <taxon>Streptophyta</taxon>
        <taxon>Embryophyta</taxon>
        <taxon>Tracheophyta</taxon>
        <taxon>Spermatophyta</taxon>
        <taxon>Magnoliopsida</taxon>
        <taxon>eudicotyledons</taxon>
        <taxon>Gunneridae</taxon>
        <taxon>Pentapetalae</taxon>
        <taxon>rosids</taxon>
        <taxon>malvids</taxon>
        <taxon>Malvales</taxon>
        <taxon>Malvaceae</taxon>
        <taxon>Malvoideae</taxon>
        <taxon>Gossypium</taxon>
    </lineage>
</organism>